<gene>
    <name evidence="2" type="ORF">B5M42_21990</name>
</gene>
<dbReference type="CDD" id="cd06971">
    <property type="entry name" value="PgpA"/>
    <property type="match status" value="1"/>
</dbReference>
<reference evidence="2 3" key="1">
    <citation type="submission" date="2017-03" db="EMBL/GenBank/DDBJ databases">
        <title>Isolation of Levoglucosan Utilizing Bacteria.</title>
        <authorList>
            <person name="Arya A.S."/>
        </authorList>
    </citation>
    <scope>NUCLEOTIDE SEQUENCE [LARGE SCALE GENOMIC DNA]</scope>
    <source>
        <strain evidence="2 3">MEC069</strain>
    </source>
</reference>
<dbReference type="GO" id="GO:0008962">
    <property type="term" value="F:phosphatidylglycerophosphatase activity"/>
    <property type="evidence" value="ECO:0007669"/>
    <property type="project" value="InterPro"/>
</dbReference>
<sequence>MRTFLKEKSLILNEMREEVFQHFSQSDIEAAVARLLVEVKGIKKIPFDLISETLIGVMSKTETYNVMTTLLELEKKVKHDPELNASMKDPAYNLHRTIAMSICGMYGSGASSLFGFVDCKFRFFFPHKRPKSFVSKGICALVASTASVVISDNVKEDYTQRNLELLESRGVKLDDIVDIVDFLQRPYTPDLDRKLCERHVLAVLRKQQTFHTVQLAIKIDSAVEQGEFSKQYNHIVGMDEGLFGVDESIATAIPLMYGTIALTNFGYLDKAKTGIIKELDSDHTEGKCNTFVDDLVCGLVAAACGRLAHNNVSTFNKPQD</sequence>
<comment type="caution">
    <text evidence="2">The sequence shown here is derived from an EMBL/GenBank/DDBJ whole genome shotgun (WGS) entry which is preliminary data.</text>
</comment>
<feature type="domain" description="YutG/PgpA" evidence="1">
    <location>
        <begin position="204"/>
        <end position="309"/>
    </location>
</feature>
<dbReference type="SUPFAM" id="SSF101307">
    <property type="entry name" value="YutG-like"/>
    <property type="match status" value="1"/>
</dbReference>
<dbReference type="Pfam" id="PF04608">
    <property type="entry name" value="PgpA"/>
    <property type="match status" value="1"/>
</dbReference>
<dbReference type="RefSeq" id="WP_134756807.1">
    <property type="nucleotide sequence ID" value="NZ_MYFO02000002.1"/>
</dbReference>
<keyword evidence="3" id="KW-1185">Reference proteome</keyword>
<proteinExistence type="predicted"/>
<dbReference type="GO" id="GO:0006629">
    <property type="term" value="P:lipid metabolic process"/>
    <property type="evidence" value="ECO:0007669"/>
    <property type="project" value="InterPro"/>
</dbReference>
<dbReference type="Proteomes" id="UP000298246">
    <property type="component" value="Unassembled WGS sequence"/>
</dbReference>
<protein>
    <recommendedName>
        <fullName evidence="1">YutG/PgpA domain-containing protein</fullName>
    </recommendedName>
</protein>
<dbReference type="EMBL" id="MYFO01000042">
    <property type="protein sequence ID" value="TFE83864.1"/>
    <property type="molecule type" value="Genomic_DNA"/>
</dbReference>
<dbReference type="InterPro" id="IPR036681">
    <property type="entry name" value="PgpA-like_sf"/>
</dbReference>
<dbReference type="AlphaFoldDB" id="A0A4Y8PSQ5"/>
<evidence type="ECO:0000259" key="1">
    <source>
        <dbReference type="Pfam" id="PF04608"/>
    </source>
</evidence>
<dbReference type="Gene3D" id="1.10.3760.10">
    <property type="entry name" value="PgpA-like"/>
    <property type="match status" value="2"/>
</dbReference>
<organism evidence="2 3">
    <name type="scientific">Paenibacillus athensensis</name>
    <dbReference type="NCBI Taxonomy" id="1967502"/>
    <lineage>
        <taxon>Bacteria</taxon>
        <taxon>Bacillati</taxon>
        <taxon>Bacillota</taxon>
        <taxon>Bacilli</taxon>
        <taxon>Bacillales</taxon>
        <taxon>Paenibacillaceae</taxon>
        <taxon>Paenibacillus</taxon>
    </lineage>
</organism>
<dbReference type="InterPro" id="IPR007686">
    <property type="entry name" value="YutG/PgpA"/>
</dbReference>
<evidence type="ECO:0000313" key="3">
    <source>
        <dbReference type="Proteomes" id="UP000298246"/>
    </source>
</evidence>
<accession>A0A4Y8PSQ5</accession>
<evidence type="ECO:0000313" key="2">
    <source>
        <dbReference type="EMBL" id="TFE83864.1"/>
    </source>
</evidence>
<name>A0A4Y8PSQ5_9BACL</name>
<dbReference type="OrthoDB" id="9793244at2"/>